<accession>A0A8D8I2L2</accession>
<name>A0A8D8I2L2_CULPI</name>
<reference evidence="1" key="1">
    <citation type="submission" date="2021-05" db="EMBL/GenBank/DDBJ databases">
        <authorList>
            <person name="Alioto T."/>
            <person name="Alioto T."/>
            <person name="Gomez Garrido J."/>
        </authorList>
    </citation>
    <scope>NUCLEOTIDE SEQUENCE</scope>
</reference>
<dbReference type="AlphaFoldDB" id="A0A8D8I2L2"/>
<organism evidence="1">
    <name type="scientific">Culex pipiens</name>
    <name type="common">House mosquito</name>
    <dbReference type="NCBI Taxonomy" id="7175"/>
    <lineage>
        <taxon>Eukaryota</taxon>
        <taxon>Metazoa</taxon>
        <taxon>Ecdysozoa</taxon>
        <taxon>Arthropoda</taxon>
        <taxon>Hexapoda</taxon>
        <taxon>Insecta</taxon>
        <taxon>Pterygota</taxon>
        <taxon>Neoptera</taxon>
        <taxon>Endopterygota</taxon>
        <taxon>Diptera</taxon>
        <taxon>Nematocera</taxon>
        <taxon>Culicoidea</taxon>
        <taxon>Culicidae</taxon>
        <taxon>Culicinae</taxon>
        <taxon>Culicini</taxon>
        <taxon>Culex</taxon>
        <taxon>Culex</taxon>
    </lineage>
</organism>
<dbReference type="EMBL" id="HBUE01234488">
    <property type="protein sequence ID" value="CAG6546425.1"/>
    <property type="molecule type" value="Transcribed_RNA"/>
</dbReference>
<evidence type="ECO:0000313" key="1">
    <source>
        <dbReference type="EMBL" id="CAG6546425.1"/>
    </source>
</evidence>
<dbReference type="EMBL" id="HBUE01341375">
    <property type="protein sequence ID" value="CAG6598595.1"/>
    <property type="molecule type" value="Transcribed_RNA"/>
</dbReference>
<protein>
    <submittedName>
        <fullName evidence="1">(northern house mosquito) hypothetical protein</fullName>
    </submittedName>
</protein>
<dbReference type="EMBL" id="HBUE01234487">
    <property type="protein sequence ID" value="CAG6546420.1"/>
    <property type="molecule type" value="Transcribed_RNA"/>
</dbReference>
<sequence>MLEAITVRRAAKQYRIAGICRVGSRAAGLSFVRITGVITTKAVRTAVGVVPLMMVVGFTLECQRKRLPATVQMRRGTRWTVVSTSPVMTSKRRSLVVIVVAEISVGRVTVPVIIGTVPRVVPPSTAAVVLVEPPFTVISTGSIVGHTVPWRGRTHSSHRVRGSAVSHHPGRVRVAKVVTCHRVAVVVHVAGAATAPFHCEFGFAKALATQPMARTVGLIGQ</sequence>
<dbReference type="EMBL" id="HBUE01341376">
    <property type="protein sequence ID" value="CAG6598600.1"/>
    <property type="molecule type" value="Transcribed_RNA"/>
</dbReference>
<proteinExistence type="predicted"/>